<evidence type="ECO:0000313" key="1">
    <source>
        <dbReference type="EMBL" id="KAF6355129.1"/>
    </source>
</evidence>
<protein>
    <submittedName>
        <fullName evidence="1">Uncharacterized protein</fullName>
    </submittedName>
</protein>
<name>A0A7J7XZR4_MYOMY</name>
<sequence>MLSHFILQEPKQISPLVPEEEAAEGVWWSAVCASSLAYQSLGWPGPPDSRLRSQQQTETCVHPLPVFSCPQALLSPGGRTGGGWLLGNQLSPGFRCWLSTSQSWSWEWMSLGSYISGVWKSGAEKRESIGPAGSGARALALHLGHRCPSPSEGGTRVTSVPIHLSTGRPQVGWEGILFLHQVTNLRFVHHSMHEIFQYSQSLLLFTPLWAPWNMVGRKGTEISAPHAGT</sequence>
<comment type="caution">
    <text evidence="1">The sequence shown here is derived from an EMBL/GenBank/DDBJ whole genome shotgun (WGS) entry which is preliminary data.</text>
</comment>
<keyword evidence="2" id="KW-1185">Reference proteome</keyword>
<evidence type="ECO:0000313" key="2">
    <source>
        <dbReference type="Proteomes" id="UP000527355"/>
    </source>
</evidence>
<organism evidence="1 2">
    <name type="scientific">Myotis myotis</name>
    <name type="common">Greater mouse-eared bat</name>
    <name type="synonym">Vespertilio myotis</name>
    <dbReference type="NCBI Taxonomy" id="51298"/>
    <lineage>
        <taxon>Eukaryota</taxon>
        <taxon>Metazoa</taxon>
        <taxon>Chordata</taxon>
        <taxon>Craniata</taxon>
        <taxon>Vertebrata</taxon>
        <taxon>Euteleostomi</taxon>
        <taxon>Mammalia</taxon>
        <taxon>Eutheria</taxon>
        <taxon>Laurasiatheria</taxon>
        <taxon>Chiroptera</taxon>
        <taxon>Yangochiroptera</taxon>
        <taxon>Vespertilionidae</taxon>
        <taxon>Myotis</taxon>
    </lineage>
</organism>
<proteinExistence type="predicted"/>
<gene>
    <name evidence="1" type="ORF">mMyoMyo1_011328</name>
</gene>
<reference evidence="1 2" key="1">
    <citation type="journal article" date="2020" name="Nature">
        <title>Six reference-quality genomes reveal evolution of bat adaptations.</title>
        <authorList>
            <person name="Jebb D."/>
            <person name="Huang Z."/>
            <person name="Pippel M."/>
            <person name="Hughes G.M."/>
            <person name="Lavrichenko K."/>
            <person name="Devanna P."/>
            <person name="Winkler S."/>
            <person name="Jermiin L.S."/>
            <person name="Skirmuntt E.C."/>
            <person name="Katzourakis A."/>
            <person name="Burkitt-Gray L."/>
            <person name="Ray D.A."/>
            <person name="Sullivan K.A.M."/>
            <person name="Roscito J.G."/>
            <person name="Kirilenko B.M."/>
            <person name="Davalos L.M."/>
            <person name="Corthals A.P."/>
            <person name="Power M.L."/>
            <person name="Jones G."/>
            <person name="Ransome R.D."/>
            <person name="Dechmann D.K.N."/>
            <person name="Locatelli A.G."/>
            <person name="Puechmaille S.J."/>
            <person name="Fedrigo O."/>
            <person name="Jarvis E.D."/>
            <person name="Hiller M."/>
            <person name="Vernes S.C."/>
            <person name="Myers E.W."/>
            <person name="Teeling E.C."/>
        </authorList>
    </citation>
    <scope>NUCLEOTIDE SEQUENCE [LARGE SCALE GENOMIC DNA]</scope>
    <source>
        <strain evidence="1">MMyoMyo1</strain>
        <tissue evidence="1">Flight muscle</tissue>
    </source>
</reference>
<dbReference type="AlphaFoldDB" id="A0A7J7XZR4"/>
<dbReference type="EMBL" id="JABWUV010000005">
    <property type="protein sequence ID" value="KAF6355129.1"/>
    <property type="molecule type" value="Genomic_DNA"/>
</dbReference>
<dbReference type="Proteomes" id="UP000527355">
    <property type="component" value="Unassembled WGS sequence"/>
</dbReference>
<accession>A0A7J7XZR4</accession>